<dbReference type="InterPro" id="IPR050239">
    <property type="entry name" value="Sigma-70_RNA_pol_init_factors"/>
</dbReference>
<dbReference type="SUPFAM" id="SSF88946">
    <property type="entry name" value="Sigma2 domain of RNA polymerase sigma factors"/>
    <property type="match status" value="1"/>
</dbReference>
<evidence type="ECO:0000256" key="1">
    <source>
        <dbReference type="ARBA" id="ARBA00007788"/>
    </source>
</evidence>
<name>A0A1F7RWY7_9BACT</name>
<dbReference type="PANTHER" id="PTHR30603">
    <property type="entry name" value="RNA POLYMERASE SIGMA FACTOR RPO"/>
    <property type="match status" value="1"/>
</dbReference>
<comment type="similarity">
    <text evidence="1">Belongs to the sigma-70 factor family.</text>
</comment>
<gene>
    <name evidence="7" type="ORF">A2161_11495</name>
</gene>
<feature type="non-terminal residue" evidence="7">
    <location>
        <position position="419"/>
    </location>
</feature>
<dbReference type="PROSITE" id="PS00715">
    <property type="entry name" value="SIGMA70_1"/>
    <property type="match status" value="1"/>
</dbReference>
<accession>A0A1F7RWY7</accession>
<dbReference type="NCBIfam" id="TIGR02937">
    <property type="entry name" value="sigma70-ECF"/>
    <property type="match status" value="1"/>
</dbReference>
<sequence length="419" mass="48528">METTKRNLPKEYIDKLINLSRKRGYLTYKTIKNQLSSEAYTRRELNRFIAALQRQGIEVVGSPFKPKVAQKSVLKGEEIQGEDPLNHYIKEMRSIPLLKKEDEVYLAKEMEEGINERTNAILGTVFGINSFIHFNGKVQKNKTNINKMLDITDNDNLENEINTYLDLSSKIAKMQSKLKKLVNGENPVSEKKIKKIKADIQAFISEYRFSVDFIDRIERKLQRYFAQIERKKRILQKFEEGTIPMESPEIKKTISRLEKIRNLLAQPEESIDSSLRIASEGKKRELSAKNRMVEANLRLVISIAKKYTNRGLQLPDLIQEGNIGLMRAVEKFEYRRGYKFSTYAIWWIRHAILRGIAEQGRTIRLPVHMIDTINRMAKIARDLVQEKGREPSCGEIAKVCNTTPEKVRAALEITQEPLS</sequence>
<dbReference type="FunFam" id="1.10.601.10:FF:000001">
    <property type="entry name" value="RNA polymerase sigma factor SigA"/>
    <property type="match status" value="1"/>
</dbReference>
<dbReference type="Pfam" id="PF03979">
    <property type="entry name" value="Sigma70_r1_1"/>
    <property type="match status" value="1"/>
</dbReference>
<dbReference type="Gene3D" id="1.10.601.10">
    <property type="entry name" value="RNA Polymerase Primary Sigma Factor"/>
    <property type="match status" value="1"/>
</dbReference>
<evidence type="ECO:0000256" key="3">
    <source>
        <dbReference type="ARBA" id="ARBA00023082"/>
    </source>
</evidence>
<dbReference type="AlphaFoldDB" id="A0A1F7RWY7"/>
<dbReference type="InterPro" id="IPR007127">
    <property type="entry name" value="RNA_pol_sigma_70_r1_1"/>
</dbReference>
<evidence type="ECO:0000313" key="8">
    <source>
        <dbReference type="Proteomes" id="UP000179266"/>
    </source>
</evidence>
<evidence type="ECO:0000259" key="6">
    <source>
        <dbReference type="PROSITE" id="PS00715"/>
    </source>
</evidence>
<dbReference type="PRINTS" id="PR00046">
    <property type="entry name" value="SIGMA70FCT"/>
</dbReference>
<proteinExistence type="inferred from homology"/>
<dbReference type="PANTHER" id="PTHR30603:SF60">
    <property type="entry name" value="RNA POLYMERASE SIGMA FACTOR RPOD"/>
    <property type="match status" value="1"/>
</dbReference>
<dbReference type="InterPro" id="IPR036388">
    <property type="entry name" value="WH-like_DNA-bd_sf"/>
</dbReference>
<keyword evidence="5" id="KW-0804">Transcription</keyword>
<comment type="caution">
    <text evidence="7">The sequence shown here is derived from an EMBL/GenBank/DDBJ whole genome shotgun (WGS) entry which is preliminary data.</text>
</comment>
<dbReference type="Gene3D" id="1.20.120.1810">
    <property type="match status" value="1"/>
</dbReference>
<dbReference type="Pfam" id="PF04542">
    <property type="entry name" value="Sigma70_r2"/>
    <property type="match status" value="1"/>
</dbReference>
<dbReference type="InterPro" id="IPR007627">
    <property type="entry name" value="RNA_pol_sigma70_r2"/>
</dbReference>
<dbReference type="Gene3D" id="1.10.10.10">
    <property type="entry name" value="Winged helix-like DNA-binding domain superfamily/Winged helix DNA-binding domain"/>
    <property type="match status" value="1"/>
</dbReference>
<dbReference type="InterPro" id="IPR042189">
    <property type="entry name" value="RNA_pol_sigma_70_r1_1_sf"/>
</dbReference>
<dbReference type="InterPro" id="IPR007624">
    <property type="entry name" value="RNA_pol_sigma70_r3"/>
</dbReference>
<dbReference type="Proteomes" id="UP000179266">
    <property type="component" value="Unassembled WGS sequence"/>
</dbReference>
<dbReference type="InterPro" id="IPR009042">
    <property type="entry name" value="RNA_pol_sigma70_r1_2"/>
</dbReference>
<evidence type="ECO:0000313" key="7">
    <source>
        <dbReference type="EMBL" id="OGL45940.1"/>
    </source>
</evidence>
<dbReference type="InterPro" id="IPR013325">
    <property type="entry name" value="RNA_pol_sigma_r2"/>
</dbReference>
<keyword evidence="2" id="KW-0805">Transcription regulation</keyword>
<dbReference type="EMBL" id="MGDD01000155">
    <property type="protein sequence ID" value="OGL45940.1"/>
    <property type="molecule type" value="Genomic_DNA"/>
</dbReference>
<evidence type="ECO:0000256" key="5">
    <source>
        <dbReference type="ARBA" id="ARBA00023163"/>
    </source>
</evidence>
<dbReference type="Pfam" id="PF04539">
    <property type="entry name" value="Sigma70_r3"/>
    <property type="match status" value="1"/>
</dbReference>
<dbReference type="GO" id="GO:0016987">
    <property type="term" value="F:sigma factor activity"/>
    <property type="evidence" value="ECO:0007669"/>
    <property type="project" value="UniProtKB-KW"/>
</dbReference>
<evidence type="ECO:0000256" key="4">
    <source>
        <dbReference type="ARBA" id="ARBA00023125"/>
    </source>
</evidence>
<feature type="domain" description="RNA polymerase sigma-70" evidence="6">
    <location>
        <begin position="316"/>
        <end position="329"/>
    </location>
</feature>
<reference evidence="7 8" key="1">
    <citation type="journal article" date="2016" name="Nat. Commun.">
        <title>Thousands of microbial genomes shed light on interconnected biogeochemical processes in an aquifer system.</title>
        <authorList>
            <person name="Anantharaman K."/>
            <person name="Brown C.T."/>
            <person name="Hug L.A."/>
            <person name="Sharon I."/>
            <person name="Castelle C.J."/>
            <person name="Probst A.J."/>
            <person name="Thomas B.C."/>
            <person name="Singh A."/>
            <person name="Wilkins M.J."/>
            <person name="Karaoz U."/>
            <person name="Brodie E.L."/>
            <person name="Williams K.H."/>
            <person name="Hubbard S.S."/>
            <person name="Banfield J.F."/>
        </authorList>
    </citation>
    <scope>NUCLEOTIDE SEQUENCE [LARGE SCALE GENOMIC DNA]</scope>
</reference>
<evidence type="ECO:0000256" key="2">
    <source>
        <dbReference type="ARBA" id="ARBA00023015"/>
    </source>
</evidence>
<dbReference type="InterPro" id="IPR000943">
    <property type="entry name" value="RNA_pol_sigma70"/>
</dbReference>
<dbReference type="GO" id="GO:0003677">
    <property type="term" value="F:DNA binding"/>
    <property type="evidence" value="ECO:0007669"/>
    <property type="project" value="UniProtKB-KW"/>
</dbReference>
<dbReference type="InterPro" id="IPR014284">
    <property type="entry name" value="RNA_pol_sigma-70_dom"/>
</dbReference>
<keyword evidence="3" id="KW-0731">Sigma factor</keyword>
<dbReference type="Gene3D" id="1.10.220.120">
    <property type="entry name" value="Sigma-70 factor, region 1.1"/>
    <property type="match status" value="1"/>
</dbReference>
<keyword evidence="4" id="KW-0238">DNA-binding</keyword>
<dbReference type="SUPFAM" id="SSF88659">
    <property type="entry name" value="Sigma3 and sigma4 domains of RNA polymerase sigma factors"/>
    <property type="match status" value="1"/>
</dbReference>
<dbReference type="GO" id="GO:0006352">
    <property type="term" value="P:DNA-templated transcription initiation"/>
    <property type="evidence" value="ECO:0007669"/>
    <property type="project" value="InterPro"/>
</dbReference>
<dbReference type="InterPro" id="IPR013324">
    <property type="entry name" value="RNA_pol_sigma_r3/r4-like"/>
</dbReference>
<organism evidence="7 8">
    <name type="scientific">Candidatus Schekmanbacteria bacterium RBG_13_48_7</name>
    <dbReference type="NCBI Taxonomy" id="1817878"/>
    <lineage>
        <taxon>Bacteria</taxon>
        <taxon>Candidatus Schekmaniibacteriota</taxon>
    </lineage>
</organism>
<protein>
    <recommendedName>
        <fullName evidence="6">RNA polymerase sigma-70 domain-containing protein</fullName>
    </recommendedName>
</protein>
<dbReference type="Pfam" id="PF00140">
    <property type="entry name" value="Sigma70_r1_2"/>
    <property type="match status" value="1"/>
</dbReference>